<reference evidence="1" key="1">
    <citation type="submission" date="2020-08" db="EMBL/GenBank/DDBJ databases">
        <title>Multicomponent nature underlies the extraordinary mechanical properties of spider dragline silk.</title>
        <authorList>
            <person name="Kono N."/>
            <person name="Nakamura H."/>
            <person name="Mori M."/>
            <person name="Yoshida Y."/>
            <person name="Ohtoshi R."/>
            <person name="Malay A.D."/>
            <person name="Moran D.A.P."/>
            <person name="Tomita M."/>
            <person name="Numata K."/>
            <person name="Arakawa K."/>
        </authorList>
    </citation>
    <scope>NUCLEOTIDE SEQUENCE</scope>
</reference>
<dbReference type="InterPro" id="IPR036397">
    <property type="entry name" value="RNaseH_sf"/>
</dbReference>
<proteinExistence type="predicted"/>
<protein>
    <submittedName>
        <fullName evidence="1">Uncharacterized protein</fullName>
    </submittedName>
</protein>
<name>A0A8X6UYZ6_TRICX</name>
<dbReference type="Gene3D" id="3.30.420.10">
    <property type="entry name" value="Ribonuclease H-like superfamily/Ribonuclease H"/>
    <property type="match status" value="1"/>
</dbReference>
<dbReference type="Proteomes" id="UP000887159">
    <property type="component" value="Unassembled WGS sequence"/>
</dbReference>
<dbReference type="AlphaFoldDB" id="A0A8X6UYZ6"/>
<gene>
    <name evidence="1" type="ORF">TNCV_1558181</name>
</gene>
<dbReference type="EMBL" id="BMAU01021061">
    <property type="protein sequence ID" value="GFX88773.1"/>
    <property type="molecule type" value="Genomic_DNA"/>
</dbReference>
<comment type="caution">
    <text evidence="1">The sequence shown here is derived from an EMBL/GenBank/DDBJ whole genome shotgun (WGS) entry which is preliminary data.</text>
</comment>
<evidence type="ECO:0000313" key="1">
    <source>
        <dbReference type="EMBL" id="GFX88773.1"/>
    </source>
</evidence>
<dbReference type="GO" id="GO:0003676">
    <property type="term" value="F:nucleic acid binding"/>
    <property type="evidence" value="ECO:0007669"/>
    <property type="project" value="InterPro"/>
</dbReference>
<evidence type="ECO:0000313" key="2">
    <source>
        <dbReference type="Proteomes" id="UP000887159"/>
    </source>
</evidence>
<organism evidence="1 2">
    <name type="scientific">Trichonephila clavipes</name>
    <name type="common">Golden silk orbweaver</name>
    <name type="synonym">Nephila clavipes</name>
    <dbReference type="NCBI Taxonomy" id="2585209"/>
    <lineage>
        <taxon>Eukaryota</taxon>
        <taxon>Metazoa</taxon>
        <taxon>Ecdysozoa</taxon>
        <taxon>Arthropoda</taxon>
        <taxon>Chelicerata</taxon>
        <taxon>Arachnida</taxon>
        <taxon>Araneae</taxon>
        <taxon>Araneomorphae</taxon>
        <taxon>Entelegynae</taxon>
        <taxon>Araneoidea</taxon>
        <taxon>Nephilidae</taxon>
        <taxon>Trichonephila</taxon>
    </lineage>
</organism>
<accession>A0A8X6UYZ6</accession>
<keyword evidence="2" id="KW-1185">Reference proteome</keyword>
<sequence length="97" mass="10885">MNPDGLSQCDSNPGDPQLRRFEIVMYCDDFSLSIVFIVGGGFYATSLLPTPTYSSDLSPLDFFFRGYLKSSVFETPVATYEDVTARIIVTNRRIIVE</sequence>